<gene>
    <name evidence="6" type="ORF">SAMN04489859_10725</name>
</gene>
<dbReference type="FunFam" id="3.40.50.300:FF:000134">
    <property type="entry name" value="Iron-enterobactin ABC transporter ATP-binding protein"/>
    <property type="match status" value="1"/>
</dbReference>
<dbReference type="STRING" id="34002.SAMN04489859_10725"/>
<dbReference type="EMBL" id="FODE01000072">
    <property type="protein sequence ID" value="SEO33943.1"/>
    <property type="molecule type" value="Genomic_DNA"/>
</dbReference>
<dbReference type="Proteomes" id="UP000199054">
    <property type="component" value="Unassembled WGS sequence"/>
</dbReference>
<dbReference type="RefSeq" id="WP_090617760.1">
    <property type="nucleotide sequence ID" value="NZ_CP067126.1"/>
</dbReference>
<evidence type="ECO:0000256" key="1">
    <source>
        <dbReference type="ARBA" id="ARBA00005417"/>
    </source>
</evidence>
<organism evidence="6 7">
    <name type="scientific">Paracoccus alcaliphilus</name>
    <dbReference type="NCBI Taxonomy" id="34002"/>
    <lineage>
        <taxon>Bacteria</taxon>
        <taxon>Pseudomonadati</taxon>
        <taxon>Pseudomonadota</taxon>
        <taxon>Alphaproteobacteria</taxon>
        <taxon>Rhodobacterales</taxon>
        <taxon>Paracoccaceae</taxon>
        <taxon>Paracoccus</taxon>
    </lineage>
</organism>
<proteinExistence type="inferred from homology"/>
<dbReference type="GO" id="GO:0005524">
    <property type="term" value="F:ATP binding"/>
    <property type="evidence" value="ECO:0007669"/>
    <property type="project" value="UniProtKB-KW"/>
</dbReference>
<evidence type="ECO:0000256" key="2">
    <source>
        <dbReference type="ARBA" id="ARBA00022448"/>
    </source>
</evidence>
<dbReference type="InterPro" id="IPR003593">
    <property type="entry name" value="AAA+_ATPase"/>
</dbReference>
<dbReference type="SUPFAM" id="SSF52540">
    <property type="entry name" value="P-loop containing nucleoside triphosphate hydrolases"/>
    <property type="match status" value="1"/>
</dbReference>
<keyword evidence="7" id="KW-1185">Reference proteome</keyword>
<dbReference type="PANTHER" id="PTHR42794:SF2">
    <property type="entry name" value="ABC TRANSPORTER ATP-BINDING PROTEIN"/>
    <property type="match status" value="1"/>
</dbReference>
<evidence type="ECO:0000313" key="6">
    <source>
        <dbReference type="EMBL" id="SEO33943.1"/>
    </source>
</evidence>
<dbReference type="CDD" id="cd03214">
    <property type="entry name" value="ABC_Iron-Siderophores_B12_Hemin"/>
    <property type="match status" value="1"/>
</dbReference>
<sequence length="256" mass="27789">MTALLEVIGASRTAQGRDIVADVSVALRPGEMLGLIGPNGSGKSTLLGMMAGLLRPCRGQVRLNGQPMERLRRRQIAQHLALVAQSAETGDRITVREAVELGRTPWLGPLRPWRPEDDAVVADALQAVGMAHMAARDWSSLSGGERQRVHIARAHAQAPRILLLDEPTNHLDIHHQLGILDLIAGLSLTTVIALHDMHHALRCDRIMVMREGRCVAFGPPVDVLTPALIRDIFAVEAELIPHPGGGRPVFAFQRLA</sequence>
<dbReference type="OrthoDB" id="9805601at2"/>
<protein>
    <submittedName>
        <fullName evidence="6">Iron complex transport system ATP-binding protein</fullName>
    </submittedName>
</protein>
<evidence type="ECO:0000256" key="3">
    <source>
        <dbReference type="ARBA" id="ARBA00022741"/>
    </source>
</evidence>
<evidence type="ECO:0000259" key="5">
    <source>
        <dbReference type="PROSITE" id="PS50893"/>
    </source>
</evidence>
<keyword evidence="3" id="KW-0547">Nucleotide-binding</keyword>
<dbReference type="InterPro" id="IPR027417">
    <property type="entry name" value="P-loop_NTPase"/>
</dbReference>
<dbReference type="InterPro" id="IPR003439">
    <property type="entry name" value="ABC_transporter-like_ATP-bd"/>
</dbReference>
<dbReference type="Pfam" id="PF00005">
    <property type="entry name" value="ABC_tran"/>
    <property type="match status" value="1"/>
</dbReference>
<evidence type="ECO:0000256" key="4">
    <source>
        <dbReference type="ARBA" id="ARBA00022840"/>
    </source>
</evidence>
<comment type="similarity">
    <text evidence="1">Belongs to the ABC transporter superfamily.</text>
</comment>
<feature type="domain" description="ABC transporter" evidence="5">
    <location>
        <begin position="5"/>
        <end position="236"/>
    </location>
</feature>
<accession>A0A1H8NX58</accession>
<dbReference type="AlphaFoldDB" id="A0A1H8NX58"/>
<evidence type="ECO:0000313" key="7">
    <source>
        <dbReference type="Proteomes" id="UP000199054"/>
    </source>
</evidence>
<name>A0A1H8NX58_9RHOB</name>
<keyword evidence="4 6" id="KW-0067">ATP-binding</keyword>
<dbReference type="PROSITE" id="PS50893">
    <property type="entry name" value="ABC_TRANSPORTER_2"/>
    <property type="match status" value="1"/>
</dbReference>
<dbReference type="PANTHER" id="PTHR42794">
    <property type="entry name" value="HEMIN IMPORT ATP-BINDING PROTEIN HMUV"/>
    <property type="match status" value="1"/>
</dbReference>
<dbReference type="SMART" id="SM00382">
    <property type="entry name" value="AAA"/>
    <property type="match status" value="1"/>
</dbReference>
<reference evidence="6 7" key="1">
    <citation type="submission" date="2016-10" db="EMBL/GenBank/DDBJ databases">
        <authorList>
            <person name="de Groot N.N."/>
        </authorList>
    </citation>
    <scope>NUCLEOTIDE SEQUENCE [LARGE SCALE GENOMIC DNA]</scope>
    <source>
        <strain evidence="6 7">DSM 8512</strain>
    </source>
</reference>
<keyword evidence="2" id="KW-0813">Transport</keyword>
<dbReference type="GO" id="GO:0016887">
    <property type="term" value="F:ATP hydrolysis activity"/>
    <property type="evidence" value="ECO:0007669"/>
    <property type="project" value="InterPro"/>
</dbReference>
<dbReference type="Gene3D" id="3.40.50.300">
    <property type="entry name" value="P-loop containing nucleotide triphosphate hydrolases"/>
    <property type="match status" value="1"/>
</dbReference>